<reference evidence="2" key="1">
    <citation type="journal article" date="2020" name="mSystems">
        <title>Genome- and Community-Level Interaction Insights into Carbon Utilization and Element Cycling Functions of Hydrothermarchaeota in Hydrothermal Sediment.</title>
        <authorList>
            <person name="Zhou Z."/>
            <person name="Liu Y."/>
            <person name="Xu W."/>
            <person name="Pan J."/>
            <person name="Luo Z.H."/>
            <person name="Li M."/>
        </authorList>
    </citation>
    <scope>NUCLEOTIDE SEQUENCE [LARGE SCALE GENOMIC DNA]</scope>
    <source>
        <strain evidence="2">SpSt-243</strain>
    </source>
</reference>
<sequence length="113" mass="13403">MSELFHHVHVRHQNERFVFHDEERRLESPGEYRALLEERIAGSGLRFLDRRRSEVRVQRWEDGAVVSFLDEATYEWEGDRETTRGRASWVLRREGGRWVVVHVHISPAEPPTG</sequence>
<dbReference type="Pfam" id="PF13474">
    <property type="entry name" value="SnoaL_3"/>
    <property type="match status" value="1"/>
</dbReference>
<accession>A0A7C1SWS0</accession>
<dbReference type="InterPro" id="IPR032710">
    <property type="entry name" value="NTF2-like_dom_sf"/>
</dbReference>
<organism evidence="2">
    <name type="scientific">Agrobacterium albertimagni</name>
    <dbReference type="NCBI Taxonomy" id="147266"/>
    <lineage>
        <taxon>Bacteria</taxon>
        <taxon>Pseudomonadati</taxon>
        <taxon>Pseudomonadota</taxon>
        <taxon>Alphaproteobacteria</taxon>
        <taxon>Hyphomicrobiales</taxon>
        <taxon>Rhizobiaceae</taxon>
        <taxon>Rhizobium/Agrobacterium group</taxon>
        <taxon>Agrobacterium</taxon>
    </lineage>
</organism>
<gene>
    <name evidence="2" type="ORF">ENP70_06600</name>
</gene>
<evidence type="ECO:0000259" key="1">
    <source>
        <dbReference type="Pfam" id="PF13474"/>
    </source>
</evidence>
<dbReference type="AlphaFoldDB" id="A0A7C1SWS0"/>
<dbReference type="Gene3D" id="3.10.450.50">
    <property type="match status" value="1"/>
</dbReference>
<evidence type="ECO:0000313" key="2">
    <source>
        <dbReference type="EMBL" id="HEB43360.1"/>
    </source>
</evidence>
<protein>
    <submittedName>
        <fullName evidence="2">Nuclear transport factor 2 family protein</fullName>
    </submittedName>
</protein>
<feature type="domain" description="SnoaL-like" evidence="1">
    <location>
        <begin position="14"/>
        <end position="108"/>
    </location>
</feature>
<dbReference type="InterPro" id="IPR037401">
    <property type="entry name" value="SnoaL-like"/>
</dbReference>
<comment type="caution">
    <text evidence="2">The sequence shown here is derived from an EMBL/GenBank/DDBJ whole genome shotgun (WGS) entry which is preliminary data.</text>
</comment>
<dbReference type="SUPFAM" id="SSF54427">
    <property type="entry name" value="NTF2-like"/>
    <property type="match status" value="1"/>
</dbReference>
<dbReference type="EMBL" id="DSKI01000347">
    <property type="protein sequence ID" value="HEB43360.1"/>
    <property type="molecule type" value="Genomic_DNA"/>
</dbReference>
<name>A0A7C1SWS0_9HYPH</name>
<proteinExistence type="predicted"/>